<keyword evidence="3 8" id="KW-0812">Transmembrane</keyword>
<evidence type="ECO:0000313" key="10">
    <source>
        <dbReference type="EMBL" id="MBB3933322.1"/>
    </source>
</evidence>
<gene>
    <name evidence="10" type="ORF">GGR25_004395</name>
</gene>
<dbReference type="GO" id="GO:0005886">
    <property type="term" value="C:plasma membrane"/>
    <property type="evidence" value="ECO:0007669"/>
    <property type="project" value="UniProtKB-SubCell"/>
</dbReference>
<feature type="transmembrane region" description="Helical" evidence="8">
    <location>
        <begin position="382"/>
        <end position="404"/>
    </location>
</feature>
<dbReference type="EMBL" id="JACIDS010000006">
    <property type="protein sequence ID" value="MBB3933322.1"/>
    <property type="molecule type" value="Genomic_DNA"/>
</dbReference>
<evidence type="ECO:0000256" key="5">
    <source>
        <dbReference type="ARBA" id="ARBA00023136"/>
    </source>
</evidence>
<feature type="transmembrane region" description="Helical" evidence="8">
    <location>
        <begin position="75"/>
        <end position="94"/>
    </location>
</feature>
<organism evidence="10 11">
    <name type="scientific">Kaistia hirudinis</name>
    <dbReference type="NCBI Taxonomy" id="1293440"/>
    <lineage>
        <taxon>Bacteria</taxon>
        <taxon>Pseudomonadati</taxon>
        <taxon>Pseudomonadota</taxon>
        <taxon>Alphaproteobacteria</taxon>
        <taxon>Hyphomicrobiales</taxon>
        <taxon>Kaistiaceae</taxon>
        <taxon>Kaistia</taxon>
    </lineage>
</organism>
<evidence type="ECO:0000313" key="11">
    <source>
        <dbReference type="Proteomes" id="UP000553963"/>
    </source>
</evidence>
<evidence type="ECO:0000256" key="4">
    <source>
        <dbReference type="ARBA" id="ARBA00022989"/>
    </source>
</evidence>
<comment type="similarity">
    <text evidence="6">Belongs to the YccS/YhfK family.</text>
</comment>
<keyword evidence="2" id="KW-1003">Cell membrane</keyword>
<feature type="transmembrane region" description="Helical" evidence="8">
    <location>
        <begin position="100"/>
        <end position="118"/>
    </location>
</feature>
<evidence type="ECO:0000256" key="3">
    <source>
        <dbReference type="ARBA" id="ARBA00022692"/>
    </source>
</evidence>
<evidence type="ECO:0000256" key="2">
    <source>
        <dbReference type="ARBA" id="ARBA00022475"/>
    </source>
</evidence>
<comment type="subcellular location">
    <subcellularLocation>
        <location evidence="1">Cell membrane</location>
        <topology evidence="1">Multi-pass membrane protein</topology>
    </subcellularLocation>
</comment>
<dbReference type="PANTHER" id="PTHR30509:SF9">
    <property type="entry name" value="MULTIDRUG RESISTANCE PROTEIN MDTO"/>
    <property type="match status" value="1"/>
</dbReference>
<feature type="transmembrane region" description="Helical" evidence="8">
    <location>
        <begin position="410"/>
        <end position="427"/>
    </location>
</feature>
<dbReference type="InterPro" id="IPR049453">
    <property type="entry name" value="Memb_transporter_dom"/>
</dbReference>
<dbReference type="Proteomes" id="UP000553963">
    <property type="component" value="Unassembled WGS sequence"/>
</dbReference>
<evidence type="ECO:0000256" key="1">
    <source>
        <dbReference type="ARBA" id="ARBA00004651"/>
    </source>
</evidence>
<keyword evidence="5 8" id="KW-0472">Membrane</keyword>
<dbReference type="RefSeq" id="WP_183400989.1">
    <property type="nucleotide sequence ID" value="NZ_JACIDS010000006.1"/>
</dbReference>
<evidence type="ECO:0000256" key="7">
    <source>
        <dbReference type="SAM" id="MobiDB-lite"/>
    </source>
</evidence>
<feature type="region of interest" description="Disordered" evidence="7">
    <location>
        <begin position="590"/>
        <end position="612"/>
    </location>
</feature>
<name>A0A840AUG0_9HYPH</name>
<evidence type="ECO:0000256" key="8">
    <source>
        <dbReference type="SAM" id="Phobius"/>
    </source>
</evidence>
<protein>
    <submittedName>
        <fullName evidence="10">Multidrug resistance protein MdtO</fullName>
    </submittedName>
</protein>
<comment type="caution">
    <text evidence="10">The sequence shown here is derived from an EMBL/GenBank/DDBJ whole genome shotgun (WGS) entry which is preliminary data.</text>
</comment>
<evidence type="ECO:0000256" key="6">
    <source>
        <dbReference type="ARBA" id="ARBA00043993"/>
    </source>
</evidence>
<feature type="transmembrane region" description="Helical" evidence="8">
    <location>
        <begin position="155"/>
        <end position="174"/>
    </location>
</feature>
<keyword evidence="4 8" id="KW-1133">Transmembrane helix</keyword>
<keyword evidence="11" id="KW-1185">Reference proteome</keyword>
<reference evidence="10 11" key="1">
    <citation type="submission" date="2020-08" db="EMBL/GenBank/DDBJ databases">
        <title>Genomic Encyclopedia of Type Strains, Phase IV (KMG-IV): sequencing the most valuable type-strain genomes for metagenomic binning, comparative biology and taxonomic classification.</title>
        <authorList>
            <person name="Goeker M."/>
        </authorList>
    </citation>
    <scope>NUCLEOTIDE SEQUENCE [LARGE SCALE GENOMIC DNA]</scope>
    <source>
        <strain evidence="10 11">DSM 25966</strain>
    </source>
</reference>
<dbReference type="PANTHER" id="PTHR30509">
    <property type="entry name" value="P-HYDROXYBENZOIC ACID EFFLUX PUMP SUBUNIT-RELATED"/>
    <property type="match status" value="1"/>
</dbReference>
<feature type="transmembrane region" description="Helical" evidence="8">
    <location>
        <begin position="125"/>
        <end position="143"/>
    </location>
</feature>
<sequence length="627" mass="66525">MARAAEFPWRAVARQTARDLQPFPGRLAMTWRVALLCAIVAGVAMVYKIPESAIGCYLIIFLMKPNGAQNVGQSIGLIILASVVVLAMAPLVQATADSPLLRIAVMALISFVFVFLGAASQLGEIGSIIALVIVFVLTLVDQVPAGEIVTRGLLYAWQMACVPMALMIVFNLVLGTSPHKLMRDTIVERLKASAEALDEADAGRVQPPLAEGNADIGQQAMLATIFHTAPTAYVTWLRGAAMNSYRLMLAIAALPAEMTRDVRDGLVRQLRAAADAVGKGDRPEGTSQASATDAPALGALRTALAGLSQQNGGSDEAPAKPPFLAADAFTNPDYQRYALKTTAAAISCYLIYSLINWQGIHTAMITCYVAALGTTAETVHKLILRITGCLVGAAMGFLSILYVIPHLESVGGLMALVFGAILVAAWVSTGNERISYAGVQVGLAFLLTVLDGFAPSSSMDSGRDRIVGILLGNVVVYLFFTSIWPKSAIVEIRERLARVFAALSRLATLAPDARIAALADAEIIETETAKAREQLALLPFEPASERPSAARIAELRDLIAETRAFLPMLLFAPAPTDDVPRRLDRVAERIGGRSAAAPSSDQPAEATDDGTGDIAARLRRIEQLAAG</sequence>
<dbReference type="Pfam" id="PF13515">
    <property type="entry name" value="FUSC_2"/>
    <property type="match status" value="1"/>
</dbReference>
<proteinExistence type="inferred from homology"/>
<feature type="transmembrane region" description="Helical" evidence="8">
    <location>
        <begin position="33"/>
        <end position="63"/>
    </location>
</feature>
<dbReference type="AlphaFoldDB" id="A0A840AUG0"/>
<accession>A0A840AUG0</accession>
<evidence type="ECO:0000259" key="9">
    <source>
        <dbReference type="Pfam" id="PF13515"/>
    </source>
</evidence>
<feature type="domain" description="Integral membrane bound transporter" evidence="9">
    <location>
        <begin position="348"/>
        <end position="477"/>
    </location>
</feature>
<feature type="transmembrane region" description="Helical" evidence="8">
    <location>
        <begin position="434"/>
        <end position="454"/>
    </location>
</feature>
<feature type="transmembrane region" description="Helical" evidence="8">
    <location>
        <begin position="466"/>
        <end position="485"/>
    </location>
</feature>